<dbReference type="EMBL" id="CAMGYJ010000003">
    <property type="protein sequence ID" value="CAI0396861.1"/>
    <property type="molecule type" value="Genomic_DNA"/>
</dbReference>
<evidence type="ECO:0000313" key="1">
    <source>
        <dbReference type="EMBL" id="CAI0396861.1"/>
    </source>
</evidence>
<name>A0AAV0IH99_9ROSI</name>
<reference evidence="1" key="1">
    <citation type="submission" date="2022-08" db="EMBL/GenBank/DDBJ databases">
        <authorList>
            <person name="Gutierrez-Valencia J."/>
        </authorList>
    </citation>
    <scope>NUCLEOTIDE SEQUENCE</scope>
</reference>
<gene>
    <name evidence="1" type="ORF">LITE_LOCUS9313</name>
</gene>
<sequence length="153" mass="16762">MAVDQPLLRSPPPPHLHLHIHRLLLLVHRQTKNDEQVQVHFPVVQVMQQQRYHSPVVVAGANWPYGGGGDPTNYSSTNIPGGRMLDNVDEFVVVGPPPPSSSSTGAPMNPDSSSSAAFAPYYSAINYHLPPHDHDHHADAQDFATTVDLTLRL</sequence>
<comment type="caution">
    <text evidence="1">The sequence shown here is derived from an EMBL/GenBank/DDBJ whole genome shotgun (WGS) entry which is preliminary data.</text>
</comment>
<evidence type="ECO:0000313" key="2">
    <source>
        <dbReference type="Proteomes" id="UP001154282"/>
    </source>
</evidence>
<dbReference type="Proteomes" id="UP001154282">
    <property type="component" value="Unassembled WGS sequence"/>
</dbReference>
<protein>
    <submittedName>
        <fullName evidence="1">Uncharacterized protein</fullName>
    </submittedName>
</protein>
<organism evidence="1 2">
    <name type="scientific">Linum tenue</name>
    <dbReference type="NCBI Taxonomy" id="586396"/>
    <lineage>
        <taxon>Eukaryota</taxon>
        <taxon>Viridiplantae</taxon>
        <taxon>Streptophyta</taxon>
        <taxon>Embryophyta</taxon>
        <taxon>Tracheophyta</taxon>
        <taxon>Spermatophyta</taxon>
        <taxon>Magnoliopsida</taxon>
        <taxon>eudicotyledons</taxon>
        <taxon>Gunneridae</taxon>
        <taxon>Pentapetalae</taxon>
        <taxon>rosids</taxon>
        <taxon>fabids</taxon>
        <taxon>Malpighiales</taxon>
        <taxon>Linaceae</taxon>
        <taxon>Linum</taxon>
    </lineage>
</organism>
<dbReference type="AlphaFoldDB" id="A0AAV0IH99"/>
<proteinExistence type="predicted"/>
<accession>A0AAV0IH99</accession>
<keyword evidence="2" id="KW-1185">Reference proteome</keyword>